<protein>
    <submittedName>
        <fullName evidence="3">Flavin reductase</fullName>
    </submittedName>
</protein>
<dbReference type="OrthoDB" id="9789254at2"/>
<dbReference type="Gene3D" id="2.30.110.10">
    <property type="entry name" value="Electron Transport, Fmn-binding Protein, Chain A"/>
    <property type="match status" value="1"/>
</dbReference>
<dbReference type="InterPro" id="IPR050268">
    <property type="entry name" value="NADH-dep_flavin_reductase"/>
</dbReference>
<keyword evidence="1" id="KW-0560">Oxidoreductase</keyword>
<evidence type="ECO:0000313" key="3">
    <source>
        <dbReference type="EMBL" id="KXV77675.1"/>
    </source>
</evidence>
<proteinExistence type="predicted"/>
<organism evidence="3 4">
    <name type="scientific">Acetobacter cerevisiae</name>
    <dbReference type="NCBI Taxonomy" id="178900"/>
    <lineage>
        <taxon>Bacteria</taxon>
        <taxon>Pseudomonadati</taxon>
        <taxon>Pseudomonadota</taxon>
        <taxon>Alphaproteobacteria</taxon>
        <taxon>Acetobacterales</taxon>
        <taxon>Acetobacteraceae</taxon>
        <taxon>Acetobacter</taxon>
    </lineage>
</organism>
<dbReference type="GO" id="GO:0010181">
    <property type="term" value="F:FMN binding"/>
    <property type="evidence" value="ECO:0007669"/>
    <property type="project" value="InterPro"/>
</dbReference>
<dbReference type="SMART" id="SM00903">
    <property type="entry name" value="Flavin_Reduct"/>
    <property type="match status" value="1"/>
</dbReference>
<dbReference type="SUPFAM" id="SSF50475">
    <property type="entry name" value="FMN-binding split barrel"/>
    <property type="match status" value="1"/>
</dbReference>
<evidence type="ECO:0000313" key="4">
    <source>
        <dbReference type="Proteomes" id="UP000075462"/>
    </source>
</evidence>
<dbReference type="GO" id="GO:0042602">
    <property type="term" value="F:riboflavin reductase (NADPH) activity"/>
    <property type="evidence" value="ECO:0007669"/>
    <property type="project" value="TreeGrafter"/>
</dbReference>
<dbReference type="InterPro" id="IPR002563">
    <property type="entry name" value="Flavin_Rdtase-like_dom"/>
</dbReference>
<dbReference type="AlphaFoldDB" id="A0A149VC05"/>
<dbReference type="Pfam" id="PF01613">
    <property type="entry name" value="Flavin_Reduct"/>
    <property type="match status" value="1"/>
</dbReference>
<dbReference type="EMBL" id="LIAA01000031">
    <property type="protein sequence ID" value="KXV77675.1"/>
    <property type="molecule type" value="Genomic_DNA"/>
</dbReference>
<gene>
    <name evidence="3" type="ORF">AD954_06360</name>
</gene>
<name>A0A149VC05_9PROT</name>
<dbReference type="InterPro" id="IPR012349">
    <property type="entry name" value="Split_barrel_FMN-bd"/>
</dbReference>
<comment type="caution">
    <text evidence="3">The sequence shown here is derived from an EMBL/GenBank/DDBJ whole genome shotgun (WGS) entry which is preliminary data.</text>
</comment>
<evidence type="ECO:0000259" key="2">
    <source>
        <dbReference type="SMART" id="SM00903"/>
    </source>
</evidence>
<dbReference type="RefSeq" id="WP_062272448.1">
    <property type="nucleotide sequence ID" value="NZ_LIAA01000031.1"/>
</dbReference>
<dbReference type="GO" id="GO:0006208">
    <property type="term" value="P:pyrimidine nucleobase catabolic process"/>
    <property type="evidence" value="ECO:0007669"/>
    <property type="project" value="TreeGrafter"/>
</dbReference>
<dbReference type="Proteomes" id="UP000075462">
    <property type="component" value="Unassembled WGS sequence"/>
</dbReference>
<evidence type="ECO:0000256" key="1">
    <source>
        <dbReference type="ARBA" id="ARBA00023002"/>
    </source>
</evidence>
<dbReference type="PANTHER" id="PTHR30466">
    <property type="entry name" value="FLAVIN REDUCTASE"/>
    <property type="match status" value="1"/>
</dbReference>
<reference evidence="3 4" key="1">
    <citation type="submission" date="2015-06" db="EMBL/GenBank/DDBJ databases">
        <title>Improved classification and identification of acetic acid bacteria using matrix-assisted laser desorption/ionization time-of-flight mass spectrometry; Gluconobacter nephelii and Gluconobacter uchimurae are later heterotypic synonyms of Gluconobacter japonicus and Gluconobacter oxydans, respectively.</title>
        <authorList>
            <person name="Li L."/>
            <person name="Cleenwerck I."/>
            <person name="De Vuyst L."/>
            <person name="Vandamme P."/>
        </authorList>
    </citation>
    <scope>NUCLEOTIDE SEQUENCE [LARGE SCALE GENOMIC DNA]</scope>
    <source>
        <strain evidence="3 4">LMG 1545</strain>
    </source>
</reference>
<accession>A0A149VC05</accession>
<feature type="domain" description="Flavin reductase like" evidence="2">
    <location>
        <begin position="25"/>
        <end position="172"/>
    </location>
</feature>
<dbReference type="PANTHER" id="PTHR30466:SF1">
    <property type="entry name" value="FMN REDUCTASE (NADH) RUTF"/>
    <property type="match status" value="1"/>
</dbReference>
<sequence length="178" mass="19053">MTLTKTAPTATHTAHVGALLFREGMSRLPSGITLITTGGPAGLHGFTATAVCSVSDAPPTLLVCVNRNTSAHDHILSHQCLAVNVLAEGQEHLCSAFSSRKYTMAERFALARWKNGITGAPLLEGAVVSFECRVSRVIDTPTHSIVIATVEHIQWDETAESGLVWFQKSFALAEKVSQ</sequence>
<dbReference type="PATRIC" id="fig|178900.7.peg.1064"/>